<dbReference type="PANTHER" id="PTHR42928:SF5">
    <property type="entry name" value="BLR1237 PROTEIN"/>
    <property type="match status" value="1"/>
</dbReference>
<sequence>MKTMLKSAIAALSLCAAAACLAQDNWPAKPITMIVPFPPGGVADTVARPVADAMSRYLKQSVVVENRAGAGGGVGMGAVARAEPDGYTVLMALSSISIIPEADRILGRSPMYRLDQFKPIARFTADPTVLVVRSDSPWQTARQFIDDLRRPDAQPVSYGSSGNYGTMHVPMEMLRSASGIHVLHVPYGGAGPAIVALLGGQVQAVSTGPASVLQYIQAGRVRPLATWGESRLAALPDTPTLKELGYDVTFAQWSGLFVPAATPAPVVQKLRAAAAAAAKDSKVRDTIQQAGSPILYMDAPEFQQYWDADAAKMTDAVRKIGKVE</sequence>
<name>A0A1W6YWP0_9BORD</name>
<dbReference type="SUPFAM" id="SSF53850">
    <property type="entry name" value="Periplasmic binding protein-like II"/>
    <property type="match status" value="1"/>
</dbReference>
<dbReference type="Gene3D" id="3.40.190.10">
    <property type="entry name" value="Periplasmic binding protein-like II"/>
    <property type="match status" value="1"/>
</dbReference>
<comment type="similarity">
    <text evidence="1">Belongs to the UPF0065 (bug) family.</text>
</comment>
<dbReference type="CDD" id="cd07012">
    <property type="entry name" value="PBP2_Bug_TTT"/>
    <property type="match status" value="1"/>
</dbReference>
<dbReference type="Gene3D" id="3.40.190.150">
    <property type="entry name" value="Bordetella uptake gene, domain 1"/>
    <property type="match status" value="1"/>
</dbReference>
<evidence type="ECO:0000256" key="1">
    <source>
        <dbReference type="ARBA" id="ARBA00006987"/>
    </source>
</evidence>
<dbReference type="AlphaFoldDB" id="A0A1W6YWP0"/>
<dbReference type="InterPro" id="IPR005064">
    <property type="entry name" value="BUG"/>
</dbReference>
<feature type="chain" id="PRO_5012506845" evidence="2">
    <location>
        <begin position="23"/>
        <end position="324"/>
    </location>
</feature>
<feature type="signal peptide" evidence="2">
    <location>
        <begin position="1"/>
        <end position="22"/>
    </location>
</feature>
<dbReference type="Proteomes" id="UP000194139">
    <property type="component" value="Chromosome"/>
</dbReference>
<evidence type="ECO:0000313" key="4">
    <source>
        <dbReference type="Proteomes" id="UP000194139"/>
    </source>
</evidence>
<dbReference type="Pfam" id="PF03401">
    <property type="entry name" value="TctC"/>
    <property type="match status" value="1"/>
</dbReference>
<organism evidence="3 4">
    <name type="scientific">Bordetella genomosp. 9</name>
    <dbReference type="NCBI Taxonomy" id="1416803"/>
    <lineage>
        <taxon>Bacteria</taxon>
        <taxon>Pseudomonadati</taxon>
        <taxon>Pseudomonadota</taxon>
        <taxon>Betaproteobacteria</taxon>
        <taxon>Burkholderiales</taxon>
        <taxon>Alcaligenaceae</taxon>
        <taxon>Bordetella</taxon>
    </lineage>
</organism>
<keyword evidence="4" id="KW-1185">Reference proteome</keyword>
<dbReference type="RefSeq" id="WP_086056262.1">
    <property type="nucleotide sequence ID" value="NZ_CP021109.1"/>
</dbReference>
<reference evidence="3 4" key="1">
    <citation type="submission" date="2017-05" db="EMBL/GenBank/DDBJ databases">
        <title>Complete and WGS of Bordetella genogroups.</title>
        <authorList>
            <person name="Spilker T."/>
            <person name="LiPuma J."/>
        </authorList>
    </citation>
    <scope>NUCLEOTIDE SEQUENCE [LARGE SCALE GENOMIC DNA]</scope>
    <source>
        <strain evidence="3 4">AU17164</strain>
    </source>
</reference>
<protein>
    <submittedName>
        <fullName evidence="3">Tat pathway signal protein</fullName>
    </submittedName>
</protein>
<dbReference type="InterPro" id="IPR042100">
    <property type="entry name" value="Bug_dom1"/>
</dbReference>
<dbReference type="PANTHER" id="PTHR42928">
    <property type="entry name" value="TRICARBOXYLATE-BINDING PROTEIN"/>
    <property type="match status" value="1"/>
</dbReference>
<accession>A0A1W6YWP0</accession>
<evidence type="ECO:0000256" key="2">
    <source>
        <dbReference type="SAM" id="SignalP"/>
    </source>
</evidence>
<dbReference type="PROSITE" id="PS51257">
    <property type="entry name" value="PROKAR_LIPOPROTEIN"/>
    <property type="match status" value="1"/>
</dbReference>
<dbReference type="PIRSF" id="PIRSF017082">
    <property type="entry name" value="YflP"/>
    <property type="match status" value="1"/>
</dbReference>
<dbReference type="EMBL" id="CP021109">
    <property type="protein sequence ID" value="ARP85507.1"/>
    <property type="molecule type" value="Genomic_DNA"/>
</dbReference>
<evidence type="ECO:0000313" key="3">
    <source>
        <dbReference type="EMBL" id="ARP85507.1"/>
    </source>
</evidence>
<keyword evidence="2" id="KW-0732">Signal</keyword>
<gene>
    <name evidence="3" type="ORF">CAL13_04225</name>
</gene>
<proteinExistence type="inferred from homology"/>
<dbReference type="OrthoDB" id="8678477at2"/>